<sequence length="106" mass="11154">MAVASTEALPTATDIAGEPSSLELRNRLRASASTAAPHNRSQRRSSRQASQTSWLNAKLGLGYISTAIKNAKNTEWSNQGAAADAVVASGNLPGVWKCFPVKSKTV</sequence>
<reference evidence="3" key="1">
    <citation type="submission" date="2011-12" db="EMBL/GenBank/DDBJ databases">
        <authorList>
            <consortium name="The Broad Institute Genome Sequencing Platform"/>
            <person name="Russ C."/>
            <person name="Tyler B."/>
            <person name="Panabieres F."/>
            <person name="Shan W."/>
            <person name="Tripathy S."/>
            <person name="Grunwald N."/>
            <person name="Machado M."/>
            <person name="Young S.K."/>
            <person name="Zeng Q."/>
            <person name="Gargeya S."/>
            <person name="Fitzgerald M."/>
            <person name="Haas B."/>
            <person name="Abouelleil A."/>
            <person name="Alvarado L."/>
            <person name="Arachchi H.M."/>
            <person name="Berlin A."/>
            <person name="Chapman S.B."/>
            <person name="Gearin G."/>
            <person name="Goldberg J."/>
            <person name="Griggs A."/>
            <person name="Gujja S."/>
            <person name="Hansen M."/>
            <person name="Heiman D."/>
            <person name="Howarth C."/>
            <person name="Larimer J."/>
            <person name="Lui A."/>
            <person name="MacDonald P.J.P."/>
            <person name="McCowen C."/>
            <person name="Montmayeur A."/>
            <person name="Murphy C."/>
            <person name="Neiman D."/>
            <person name="Pearson M."/>
            <person name="Priest M."/>
            <person name="Roberts A."/>
            <person name="Saif S."/>
            <person name="Shea T."/>
            <person name="Sisk P."/>
            <person name="Stolte C."/>
            <person name="Sykes S."/>
            <person name="Wortman J."/>
            <person name="Nusbaum C."/>
            <person name="Birren B."/>
        </authorList>
    </citation>
    <scope>NUCLEOTIDE SEQUENCE [LARGE SCALE GENOMIC DNA]</scope>
    <source>
        <strain evidence="3">INRA-310</strain>
    </source>
</reference>
<proteinExistence type="predicted"/>
<reference evidence="2 3" key="2">
    <citation type="submission" date="2013-11" db="EMBL/GenBank/DDBJ databases">
        <title>The Genome Sequence of Phytophthora parasitica INRA-310.</title>
        <authorList>
            <consortium name="The Broad Institute Genomics Platform"/>
            <person name="Russ C."/>
            <person name="Tyler B."/>
            <person name="Panabieres F."/>
            <person name="Shan W."/>
            <person name="Tripathy S."/>
            <person name="Grunwald N."/>
            <person name="Machado M."/>
            <person name="Johnson C.S."/>
            <person name="Arredondo F."/>
            <person name="Hong C."/>
            <person name="Coffey M."/>
            <person name="Young S.K."/>
            <person name="Zeng Q."/>
            <person name="Gargeya S."/>
            <person name="Fitzgerald M."/>
            <person name="Abouelleil A."/>
            <person name="Alvarado L."/>
            <person name="Chapman S.B."/>
            <person name="Gainer-Dewar J."/>
            <person name="Goldberg J."/>
            <person name="Griggs A."/>
            <person name="Gujja S."/>
            <person name="Hansen M."/>
            <person name="Howarth C."/>
            <person name="Imamovic A."/>
            <person name="Ireland A."/>
            <person name="Larimer J."/>
            <person name="McCowan C."/>
            <person name="Murphy C."/>
            <person name="Pearson M."/>
            <person name="Poon T.W."/>
            <person name="Priest M."/>
            <person name="Roberts A."/>
            <person name="Saif S."/>
            <person name="Shea T."/>
            <person name="Sykes S."/>
            <person name="Wortman J."/>
            <person name="Nusbaum C."/>
            <person name="Birren B."/>
        </authorList>
    </citation>
    <scope>NUCLEOTIDE SEQUENCE [LARGE SCALE GENOMIC DNA]</scope>
    <source>
        <strain evidence="2 3">INRA-310</strain>
    </source>
</reference>
<evidence type="ECO:0000256" key="1">
    <source>
        <dbReference type="SAM" id="MobiDB-lite"/>
    </source>
</evidence>
<name>W2QTY3_PHYN3</name>
<dbReference type="EMBL" id="KI669568">
    <property type="protein sequence ID" value="ETN16662.1"/>
    <property type="molecule type" value="Genomic_DNA"/>
</dbReference>
<dbReference type="Proteomes" id="UP000018817">
    <property type="component" value="Unassembled WGS sequence"/>
</dbReference>
<gene>
    <name evidence="2" type="ORF">PPTG_21754</name>
</gene>
<organism evidence="2 3">
    <name type="scientific">Phytophthora nicotianae (strain INRA-310)</name>
    <name type="common">Phytophthora parasitica</name>
    <dbReference type="NCBI Taxonomy" id="761204"/>
    <lineage>
        <taxon>Eukaryota</taxon>
        <taxon>Sar</taxon>
        <taxon>Stramenopiles</taxon>
        <taxon>Oomycota</taxon>
        <taxon>Peronosporomycetes</taxon>
        <taxon>Peronosporales</taxon>
        <taxon>Peronosporaceae</taxon>
        <taxon>Phytophthora</taxon>
    </lineage>
</organism>
<dbReference type="RefSeq" id="XP_008898187.1">
    <property type="nucleotide sequence ID" value="XM_008899939.1"/>
</dbReference>
<evidence type="ECO:0000313" key="3">
    <source>
        <dbReference type="Proteomes" id="UP000018817"/>
    </source>
</evidence>
<dbReference type="GeneID" id="20190353"/>
<accession>W2QTY3</accession>
<dbReference type="VEuPathDB" id="FungiDB:PPTG_21754"/>
<feature type="region of interest" description="Disordered" evidence="1">
    <location>
        <begin position="1"/>
        <end position="51"/>
    </location>
</feature>
<evidence type="ECO:0000313" key="2">
    <source>
        <dbReference type="EMBL" id="ETN16662.1"/>
    </source>
</evidence>
<protein>
    <submittedName>
        <fullName evidence="2">Uncharacterized protein</fullName>
    </submittedName>
</protein>
<dbReference type="AlphaFoldDB" id="W2QTY3"/>